<dbReference type="Proteomes" id="UP000198287">
    <property type="component" value="Unassembled WGS sequence"/>
</dbReference>
<name>A0A226ENW4_FOLCA</name>
<organism evidence="1 2">
    <name type="scientific">Folsomia candida</name>
    <name type="common">Springtail</name>
    <dbReference type="NCBI Taxonomy" id="158441"/>
    <lineage>
        <taxon>Eukaryota</taxon>
        <taxon>Metazoa</taxon>
        <taxon>Ecdysozoa</taxon>
        <taxon>Arthropoda</taxon>
        <taxon>Hexapoda</taxon>
        <taxon>Collembola</taxon>
        <taxon>Entomobryomorpha</taxon>
        <taxon>Isotomoidea</taxon>
        <taxon>Isotomidae</taxon>
        <taxon>Proisotominae</taxon>
        <taxon>Folsomia</taxon>
    </lineage>
</organism>
<proteinExistence type="predicted"/>
<comment type="caution">
    <text evidence="1">The sequence shown here is derived from an EMBL/GenBank/DDBJ whole genome shotgun (WGS) entry which is preliminary data.</text>
</comment>
<dbReference type="EMBL" id="LNIX01000003">
    <property type="protein sequence ID" value="OXA58827.1"/>
    <property type="molecule type" value="Genomic_DNA"/>
</dbReference>
<evidence type="ECO:0000313" key="2">
    <source>
        <dbReference type="Proteomes" id="UP000198287"/>
    </source>
</evidence>
<dbReference type="AlphaFoldDB" id="A0A226ENW4"/>
<gene>
    <name evidence="1" type="ORF">Fcan01_08566</name>
</gene>
<keyword evidence="2" id="KW-1185">Reference proteome</keyword>
<protein>
    <submittedName>
        <fullName evidence="1">Nodulation protein NoeE</fullName>
    </submittedName>
</protein>
<reference evidence="1 2" key="1">
    <citation type="submission" date="2015-12" db="EMBL/GenBank/DDBJ databases">
        <title>The genome of Folsomia candida.</title>
        <authorList>
            <person name="Faddeeva A."/>
            <person name="Derks M.F."/>
            <person name="Anvar Y."/>
            <person name="Smit S."/>
            <person name="Van Straalen N."/>
            <person name="Roelofs D."/>
        </authorList>
    </citation>
    <scope>NUCLEOTIDE SEQUENCE [LARGE SCALE GENOMIC DNA]</scope>
    <source>
        <strain evidence="1 2">VU population</strain>
        <tissue evidence="1">Whole body</tissue>
    </source>
</reference>
<evidence type="ECO:0000313" key="1">
    <source>
        <dbReference type="EMBL" id="OXA58827.1"/>
    </source>
</evidence>
<sequence length="103" mass="12057">MSSSDESTTTVKELRTLRQNNFCEKMKRRVVYDGGRKTYSKQLCGPFKMIFESRTPNMWNIINFMSHVSLPRQIWNVSMTFKFLWGPPDPPKRPPTSNPQPTT</sequence>
<accession>A0A226ENW4</accession>